<dbReference type="EMBL" id="JBANMG010000009">
    <property type="protein sequence ID" value="KAK6949029.1"/>
    <property type="molecule type" value="Genomic_DNA"/>
</dbReference>
<comment type="caution">
    <text evidence="1">The sequence shown here is derived from an EMBL/GenBank/DDBJ whole genome shotgun (WGS) entry which is preliminary data.</text>
</comment>
<dbReference type="PANTHER" id="PTHR38797">
    <property type="entry name" value="NUCLEAR PORE COMPLEX PROTEIN NUP85-RELATED"/>
    <property type="match status" value="1"/>
</dbReference>
<dbReference type="AlphaFoldDB" id="A0AAX6M8Q0"/>
<evidence type="ECO:0000313" key="1">
    <source>
        <dbReference type="EMBL" id="KAK6949029.1"/>
    </source>
</evidence>
<dbReference type="PANTHER" id="PTHR38797:SF4">
    <property type="entry name" value="NUCLEAR PORE COMPLEX PROTEIN NUP85"/>
    <property type="match status" value="1"/>
</dbReference>
<reference evidence="1 2" key="1">
    <citation type="journal article" date="2024" name="Front Chem Biol">
        <title>Unveiling the potential of Daldinia eschscholtzii MFLUCC 19-0629 through bioactivity and bioinformatics studies for enhanced sustainable agriculture production.</title>
        <authorList>
            <person name="Brooks S."/>
            <person name="Weaver J.A."/>
            <person name="Klomchit A."/>
            <person name="Alharthi S.A."/>
            <person name="Onlamun T."/>
            <person name="Nurani R."/>
            <person name="Vong T.K."/>
            <person name="Alberti F."/>
            <person name="Greco C."/>
        </authorList>
    </citation>
    <scope>NUCLEOTIDE SEQUENCE [LARGE SCALE GENOMIC DNA]</scope>
    <source>
        <strain evidence="1">MFLUCC 19-0629</strain>
    </source>
</reference>
<keyword evidence="2" id="KW-1185">Reference proteome</keyword>
<proteinExistence type="predicted"/>
<name>A0AAX6M8Q0_9PEZI</name>
<protein>
    <submittedName>
        <fullName evidence="1">Uncharacterized protein</fullName>
    </submittedName>
</protein>
<dbReference type="Pfam" id="PF12311">
    <property type="entry name" value="DUF3632"/>
    <property type="match status" value="1"/>
</dbReference>
<evidence type="ECO:0000313" key="2">
    <source>
        <dbReference type="Proteomes" id="UP001369815"/>
    </source>
</evidence>
<dbReference type="InterPro" id="IPR022085">
    <property type="entry name" value="OpdG"/>
</dbReference>
<gene>
    <name evidence="1" type="ORF">Daesc_009101</name>
</gene>
<accession>A0AAX6M8Q0</accession>
<organism evidence="1 2">
    <name type="scientific">Daldinia eschscholtzii</name>
    <dbReference type="NCBI Taxonomy" id="292717"/>
    <lineage>
        <taxon>Eukaryota</taxon>
        <taxon>Fungi</taxon>
        <taxon>Dikarya</taxon>
        <taxon>Ascomycota</taxon>
        <taxon>Pezizomycotina</taxon>
        <taxon>Sordariomycetes</taxon>
        <taxon>Xylariomycetidae</taxon>
        <taxon>Xylariales</taxon>
        <taxon>Hypoxylaceae</taxon>
        <taxon>Daldinia</taxon>
    </lineage>
</organism>
<sequence>MAPSIDSFFEKQIADRWGPSRNEANALRELLQEKINPEEAATRFTSDVAAARNADKANGSLWGIWMLLQETAKKFPEHHAKLVKLVDSIRQLPDVVIKGETAVKWAELPKLAEVWGENVYNRDEFAYSEESIAVTAFTAQLCAAQLVDANDFLSPAVEDFYAAFERTPAAGSTVKGDDVRLLNANVPIAAQWILHAGEVIYNSEESFNLDPSDGLWSGKPGFSWGRWKLWKERAEWVSGLNKVVRQETIDAAKKMVEKMSQIESQDS</sequence>
<dbReference type="Proteomes" id="UP001369815">
    <property type="component" value="Unassembled WGS sequence"/>
</dbReference>
<dbReference type="InterPro" id="IPR053204">
    <property type="entry name" value="Oxopyrrolidines_Biosynth-assoc"/>
</dbReference>